<name>A0AAV9MIW2_9SOLN</name>
<organism evidence="1 2">
    <name type="scientific">Solanum pinnatisectum</name>
    <name type="common">tansyleaf nightshade</name>
    <dbReference type="NCBI Taxonomy" id="50273"/>
    <lineage>
        <taxon>Eukaryota</taxon>
        <taxon>Viridiplantae</taxon>
        <taxon>Streptophyta</taxon>
        <taxon>Embryophyta</taxon>
        <taxon>Tracheophyta</taxon>
        <taxon>Spermatophyta</taxon>
        <taxon>Magnoliopsida</taxon>
        <taxon>eudicotyledons</taxon>
        <taxon>Gunneridae</taxon>
        <taxon>Pentapetalae</taxon>
        <taxon>asterids</taxon>
        <taxon>lamiids</taxon>
        <taxon>Solanales</taxon>
        <taxon>Solanaceae</taxon>
        <taxon>Solanoideae</taxon>
        <taxon>Solaneae</taxon>
        <taxon>Solanum</taxon>
    </lineage>
</organism>
<protein>
    <submittedName>
        <fullName evidence="1">Uncharacterized protein</fullName>
    </submittedName>
</protein>
<keyword evidence="2" id="KW-1185">Reference proteome</keyword>
<evidence type="ECO:0000313" key="2">
    <source>
        <dbReference type="Proteomes" id="UP001311915"/>
    </source>
</evidence>
<evidence type="ECO:0000313" key="1">
    <source>
        <dbReference type="EMBL" id="KAK4737701.1"/>
    </source>
</evidence>
<reference evidence="1 2" key="1">
    <citation type="submission" date="2023-10" db="EMBL/GenBank/DDBJ databases">
        <title>Genome-Wide Identification Analysis in wild type Solanum Pinnatisectum Reveals Some Genes Defensing Phytophthora Infestans.</title>
        <authorList>
            <person name="Sun C."/>
        </authorList>
    </citation>
    <scope>NUCLEOTIDE SEQUENCE [LARGE SCALE GENOMIC DNA]</scope>
    <source>
        <strain evidence="1">LQN</strain>
        <tissue evidence="1">Leaf</tissue>
    </source>
</reference>
<dbReference type="EMBL" id="JAWPEI010000001">
    <property type="protein sequence ID" value="KAK4737701.1"/>
    <property type="molecule type" value="Genomic_DNA"/>
</dbReference>
<dbReference type="AlphaFoldDB" id="A0AAV9MIW2"/>
<dbReference type="Proteomes" id="UP001311915">
    <property type="component" value="Unassembled WGS sequence"/>
</dbReference>
<proteinExistence type="predicted"/>
<gene>
    <name evidence="1" type="ORF">R3W88_001398</name>
</gene>
<accession>A0AAV9MIW2</accession>
<sequence length="122" mass="13485">MQWEGPIMKKIPEEAIEILNELAEDANQWFVENSERKKTPGVHQVDTYNTLQAQIAMIIKDVKQLTLAQAQMTQSIMCDFCAGRNPTHECQHGSSCSNLLGTSKSSSVGIFDGCANSSVEHD</sequence>
<comment type="caution">
    <text evidence="1">The sequence shown here is derived from an EMBL/GenBank/DDBJ whole genome shotgun (WGS) entry which is preliminary data.</text>
</comment>